<accession>A0A1M2VBZ2</accession>
<evidence type="ECO:0000313" key="1">
    <source>
        <dbReference type="EMBL" id="OJT05119.1"/>
    </source>
</evidence>
<proteinExistence type="predicted"/>
<name>A0A1M2VBZ2_TRAPU</name>
<dbReference type="EMBL" id="MNAD01001485">
    <property type="protein sequence ID" value="OJT05119.1"/>
    <property type="molecule type" value="Genomic_DNA"/>
</dbReference>
<protein>
    <submittedName>
        <fullName evidence="1">Uncharacterized protein</fullName>
    </submittedName>
</protein>
<dbReference type="Proteomes" id="UP000184267">
    <property type="component" value="Unassembled WGS sequence"/>
</dbReference>
<sequence length="62" mass="7279">MEDLENLDLDPPNYWAFPAALRFHDLNNVDAEPQLDSETMLDMFARSHDAQYDTQAFWDTDD</sequence>
<reference evidence="1 2" key="1">
    <citation type="submission" date="2016-10" db="EMBL/GenBank/DDBJ databases">
        <title>Genome sequence of the basidiomycete white-rot fungus Trametes pubescens.</title>
        <authorList>
            <person name="Makela M.R."/>
            <person name="Granchi Z."/>
            <person name="Peng M."/>
            <person name="De Vries R.P."/>
            <person name="Grigoriev I."/>
            <person name="Riley R."/>
            <person name="Hilden K."/>
        </authorList>
    </citation>
    <scope>NUCLEOTIDE SEQUENCE [LARGE SCALE GENOMIC DNA]</scope>
    <source>
        <strain evidence="1 2">FBCC735</strain>
    </source>
</reference>
<keyword evidence="2" id="KW-1185">Reference proteome</keyword>
<gene>
    <name evidence="1" type="ORF">TRAPUB_4080</name>
</gene>
<organism evidence="1 2">
    <name type="scientific">Trametes pubescens</name>
    <name type="common">White-rot fungus</name>
    <dbReference type="NCBI Taxonomy" id="154538"/>
    <lineage>
        <taxon>Eukaryota</taxon>
        <taxon>Fungi</taxon>
        <taxon>Dikarya</taxon>
        <taxon>Basidiomycota</taxon>
        <taxon>Agaricomycotina</taxon>
        <taxon>Agaricomycetes</taxon>
        <taxon>Polyporales</taxon>
        <taxon>Polyporaceae</taxon>
        <taxon>Trametes</taxon>
    </lineage>
</organism>
<comment type="caution">
    <text evidence="1">The sequence shown here is derived from an EMBL/GenBank/DDBJ whole genome shotgun (WGS) entry which is preliminary data.</text>
</comment>
<dbReference type="AlphaFoldDB" id="A0A1M2VBZ2"/>
<evidence type="ECO:0000313" key="2">
    <source>
        <dbReference type="Proteomes" id="UP000184267"/>
    </source>
</evidence>